<evidence type="ECO:0000313" key="3">
    <source>
        <dbReference type="Proteomes" id="UP000289886"/>
    </source>
</evidence>
<feature type="compositionally biased region" description="Basic residues" evidence="1">
    <location>
        <begin position="195"/>
        <end position="205"/>
    </location>
</feature>
<feature type="region of interest" description="Disordered" evidence="1">
    <location>
        <begin position="1"/>
        <end position="63"/>
    </location>
</feature>
<dbReference type="InterPro" id="IPR029355">
    <property type="entry name" value="Pro-rich_19"/>
</dbReference>
<feature type="compositionally biased region" description="Basic and acidic residues" evidence="1">
    <location>
        <begin position="261"/>
        <end position="276"/>
    </location>
</feature>
<feature type="region of interest" description="Disordered" evidence="1">
    <location>
        <begin position="155"/>
        <end position="218"/>
    </location>
</feature>
<gene>
    <name evidence="2" type="ORF">EOD39_18395</name>
</gene>
<comment type="caution">
    <text evidence="2">The sequence shown here is derived from an EMBL/GenBank/DDBJ whole genome shotgun (WGS) entry which is preliminary data.</text>
</comment>
<dbReference type="PANTHER" id="PTHR37346:SF1">
    <property type="entry name" value="PROLINE-RICH PROTEIN 19"/>
    <property type="match status" value="1"/>
</dbReference>
<keyword evidence="3" id="KW-1185">Reference proteome</keyword>
<protein>
    <submittedName>
        <fullName evidence="2">Uncharacterized protein</fullName>
    </submittedName>
</protein>
<feature type="compositionally biased region" description="Basic residues" evidence="1">
    <location>
        <begin position="167"/>
        <end position="178"/>
    </location>
</feature>
<proteinExistence type="predicted"/>
<feature type="compositionally biased region" description="Polar residues" evidence="1">
    <location>
        <begin position="335"/>
        <end position="344"/>
    </location>
</feature>
<evidence type="ECO:0000256" key="1">
    <source>
        <dbReference type="SAM" id="MobiDB-lite"/>
    </source>
</evidence>
<feature type="compositionally biased region" description="Basic and acidic residues" evidence="1">
    <location>
        <begin position="29"/>
        <end position="40"/>
    </location>
</feature>
<evidence type="ECO:0000313" key="2">
    <source>
        <dbReference type="EMBL" id="RXM94078.1"/>
    </source>
</evidence>
<dbReference type="Proteomes" id="UP000289886">
    <property type="component" value="Unassembled WGS sequence"/>
</dbReference>
<dbReference type="AlphaFoldDB" id="A0A444V149"/>
<dbReference type="PANTHER" id="PTHR37346">
    <property type="entry name" value="PROLINE-RICH PROTEIN 19"/>
    <property type="match status" value="1"/>
</dbReference>
<name>A0A444V149_ACIRT</name>
<feature type="region of interest" description="Disordered" evidence="1">
    <location>
        <begin position="261"/>
        <end position="345"/>
    </location>
</feature>
<accession>A0A444V149</accession>
<organism evidence="2 3">
    <name type="scientific">Acipenser ruthenus</name>
    <name type="common">Sterlet sturgeon</name>
    <dbReference type="NCBI Taxonomy" id="7906"/>
    <lineage>
        <taxon>Eukaryota</taxon>
        <taxon>Metazoa</taxon>
        <taxon>Chordata</taxon>
        <taxon>Craniata</taxon>
        <taxon>Vertebrata</taxon>
        <taxon>Euteleostomi</taxon>
        <taxon>Actinopterygii</taxon>
        <taxon>Chondrostei</taxon>
        <taxon>Acipenseriformes</taxon>
        <taxon>Acipenseridae</taxon>
        <taxon>Acipenser</taxon>
    </lineage>
</organism>
<dbReference type="EMBL" id="SCEB01003816">
    <property type="protein sequence ID" value="RXM94078.1"/>
    <property type="molecule type" value="Genomic_DNA"/>
</dbReference>
<sequence>MHQVEQDNPDPQQIRQSRPEQESGPVRSQRTELLDKQLRSRDKKPRGDWFFSGGLDQKLSPGLPESLFLKSEEPRQEWIDAGVRRGAFDEGLPWKDYSELGLGPTRSPFWKSAHLLPSDPRTLPQSSFLDGSPPAYRSFQNPRVASSSLARIRDAYRDSPDGGTGHSVHKVKRRKTRKERSQGKAGRSVIDKHLTNSRKCRQRSRRASDAPAKESIISKLFHKPEPSVITQSRLTQLSCHLGLFNREVKSVDIERLLSEQKSSRRTELETEDRDQQRTGAPALQQPSPPEIRADPHPDPEAPDSSPRESAQGAGKQTRLEAADAEGEEEEEEASSDPQGSSSTRAAPVGELASALVRLLNPRSLQSGRSLLGETRQLLHDFLAERHGKLPDISQLAVRRKLDYEMMSAPAAERGGESNTTCTFTSLPVLCYAFTNGIATVYSRFGCYFL</sequence>
<dbReference type="Pfam" id="PF15455">
    <property type="entry name" value="Pro-rich_19"/>
    <property type="match status" value="1"/>
</dbReference>
<feature type="compositionally biased region" description="Acidic residues" evidence="1">
    <location>
        <begin position="322"/>
        <end position="334"/>
    </location>
</feature>
<reference evidence="2 3" key="1">
    <citation type="submission" date="2019-01" db="EMBL/GenBank/DDBJ databases">
        <title>Draft Genome and Complete Hox-Cluster Characterization of the Sterlet Sturgeon (Acipenser ruthenus).</title>
        <authorList>
            <person name="Wei Q."/>
        </authorList>
    </citation>
    <scope>NUCLEOTIDE SEQUENCE [LARGE SCALE GENOMIC DNA]</scope>
    <source>
        <strain evidence="2">WHYD16114868_AA</strain>
        <tissue evidence="2">Blood</tissue>
    </source>
</reference>